<proteinExistence type="predicted"/>
<dbReference type="EMBL" id="KI925458">
    <property type="protein sequence ID" value="ETW82257.1"/>
    <property type="molecule type" value="Genomic_DNA"/>
</dbReference>
<reference evidence="1 2" key="1">
    <citation type="journal article" date="2012" name="New Phytol.">
        <title>Insight into trade-off between wood decay and parasitism from the genome of a fungal forest pathogen.</title>
        <authorList>
            <person name="Olson A."/>
            <person name="Aerts A."/>
            <person name="Asiegbu F."/>
            <person name="Belbahri L."/>
            <person name="Bouzid O."/>
            <person name="Broberg A."/>
            <person name="Canback B."/>
            <person name="Coutinho P.M."/>
            <person name="Cullen D."/>
            <person name="Dalman K."/>
            <person name="Deflorio G."/>
            <person name="van Diepen L.T."/>
            <person name="Dunand C."/>
            <person name="Duplessis S."/>
            <person name="Durling M."/>
            <person name="Gonthier P."/>
            <person name="Grimwood J."/>
            <person name="Fossdal C.G."/>
            <person name="Hansson D."/>
            <person name="Henrissat B."/>
            <person name="Hietala A."/>
            <person name="Himmelstrand K."/>
            <person name="Hoffmeister D."/>
            <person name="Hogberg N."/>
            <person name="James T.Y."/>
            <person name="Karlsson M."/>
            <person name="Kohler A."/>
            <person name="Kues U."/>
            <person name="Lee Y.H."/>
            <person name="Lin Y.C."/>
            <person name="Lind M."/>
            <person name="Lindquist E."/>
            <person name="Lombard V."/>
            <person name="Lucas S."/>
            <person name="Lunden K."/>
            <person name="Morin E."/>
            <person name="Murat C."/>
            <person name="Park J."/>
            <person name="Raffaello T."/>
            <person name="Rouze P."/>
            <person name="Salamov A."/>
            <person name="Schmutz J."/>
            <person name="Solheim H."/>
            <person name="Stahlberg J."/>
            <person name="Velez H."/>
            <person name="de Vries R.P."/>
            <person name="Wiebenga A."/>
            <person name="Woodward S."/>
            <person name="Yakovlev I."/>
            <person name="Garbelotto M."/>
            <person name="Martin F."/>
            <person name="Grigoriev I.V."/>
            <person name="Stenlid J."/>
        </authorList>
    </citation>
    <scope>NUCLEOTIDE SEQUENCE [LARGE SCALE GENOMIC DNA]</scope>
    <source>
        <strain evidence="1 2">TC 32-1</strain>
    </source>
</reference>
<gene>
    <name evidence="1" type="ORF">HETIRDRAFT_451817</name>
</gene>
<accession>W4K8U5</accession>
<keyword evidence="2" id="KW-1185">Reference proteome</keyword>
<dbReference type="Proteomes" id="UP000030671">
    <property type="component" value="Unassembled WGS sequence"/>
</dbReference>
<sequence length="155" mass="17454">MSRLWNITYPHLSQPAGKEYRFAKPRSDRQPRPLSLLSLRHVASPLSTLPSQLVSGSPNNDTPTLQLKQITAVQRDLFFQAPSPHRLLLNPRTAKPYRESASSTHRGPRSFIASPVDLSSHSVRVCRSDAIYTWQRPDLRGVYGHVGEEIRESCG</sequence>
<protein>
    <submittedName>
        <fullName evidence="1">Uncharacterized protein</fullName>
    </submittedName>
</protein>
<dbReference type="InParanoid" id="W4K8U5"/>
<dbReference type="KEGG" id="hir:HETIRDRAFT_451817"/>
<evidence type="ECO:0000313" key="2">
    <source>
        <dbReference type="Proteomes" id="UP000030671"/>
    </source>
</evidence>
<name>W4K8U5_HETIT</name>
<dbReference type="AlphaFoldDB" id="W4K8U5"/>
<dbReference type="GeneID" id="20676198"/>
<dbReference type="HOGENOM" id="CLU_1695703_0_0_1"/>
<dbReference type="RefSeq" id="XP_009546793.1">
    <property type="nucleotide sequence ID" value="XM_009548498.1"/>
</dbReference>
<organism evidence="1 2">
    <name type="scientific">Heterobasidion irregulare (strain TC 32-1)</name>
    <dbReference type="NCBI Taxonomy" id="747525"/>
    <lineage>
        <taxon>Eukaryota</taxon>
        <taxon>Fungi</taxon>
        <taxon>Dikarya</taxon>
        <taxon>Basidiomycota</taxon>
        <taxon>Agaricomycotina</taxon>
        <taxon>Agaricomycetes</taxon>
        <taxon>Russulales</taxon>
        <taxon>Bondarzewiaceae</taxon>
        <taxon>Heterobasidion</taxon>
        <taxon>Heterobasidion annosum species complex</taxon>
    </lineage>
</organism>
<evidence type="ECO:0000313" key="1">
    <source>
        <dbReference type="EMBL" id="ETW82257.1"/>
    </source>
</evidence>